<accession>A0A2A4ES25</accession>
<name>A0A2A4ES25_9BURK</name>
<dbReference type="Pfam" id="PF11811">
    <property type="entry name" value="DUF3331"/>
    <property type="match status" value="1"/>
</dbReference>
<comment type="caution">
    <text evidence="1">The sequence shown here is derived from an EMBL/GenBank/DDBJ whole genome shotgun (WGS) entry which is preliminary data.</text>
</comment>
<gene>
    <name evidence="1" type="ORF">BWP39_25060</name>
</gene>
<dbReference type="RefSeq" id="WP_096724956.1">
    <property type="nucleotide sequence ID" value="NZ_MTZV01000006.1"/>
</dbReference>
<evidence type="ECO:0000313" key="1">
    <source>
        <dbReference type="EMBL" id="PCE22956.1"/>
    </source>
</evidence>
<dbReference type="InterPro" id="IPR021769">
    <property type="entry name" value="DUF3331"/>
</dbReference>
<organism evidence="1 2">
    <name type="scientific">Paraburkholderia acidicola</name>
    <dbReference type="NCBI Taxonomy" id="1912599"/>
    <lineage>
        <taxon>Bacteria</taxon>
        <taxon>Pseudomonadati</taxon>
        <taxon>Pseudomonadota</taxon>
        <taxon>Betaproteobacteria</taxon>
        <taxon>Burkholderiales</taxon>
        <taxon>Burkholderiaceae</taxon>
        <taxon>Paraburkholderia</taxon>
    </lineage>
</organism>
<protein>
    <recommendedName>
        <fullName evidence="3">DUF3331 domain-containing protein</fullName>
    </recommendedName>
</protein>
<evidence type="ECO:0000313" key="2">
    <source>
        <dbReference type="Proteomes" id="UP000218022"/>
    </source>
</evidence>
<reference evidence="1 2" key="1">
    <citation type="submission" date="2017-01" db="EMBL/GenBank/DDBJ databases">
        <title>Whole-Genome Shotgun Sequencing of Two beta-Proteobacterial Species in Search of the Bulgecin Biosynthetic Cluster.</title>
        <authorList>
            <person name="Horsman M.E."/>
            <person name="Marous D.R."/>
            <person name="Li R."/>
            <person name="Oliver R.A."/>
            <person name="Byun B."/>
            <person name="Emrich S.J."/>
            <person name="Boggess B."/>
            <person name="Townsend C.A."/>
            <person name="Mobashery S."/>
        </authorList>
    </citation>
    <scope>NUCLEOTIDE SEQUENCE [LARGE SCALE GENOMIC DNA]</scope>
    <source>
        <strain evidence="1 2">ATCC 31363</strain>
    </source>
</reference>
<evidence type="ECO:0008006" key="3">
    <source>
        <dbReference type="Google" id="ProtNLM"/>
    </source>
</evidence>
<sequence>MTTVRHHLFGLEAEVSILERGADDVWMRWLEPGRCHYGEQRWAATVARGSGKCALTGAPIRRGDRIFRPTGRPRPSNANVLILADQIVKILDSASVGEAG</sequence>
<dbReference type="Proteomes" id="UP000218022">
    <property type="component" value="Unassembled WGS sequence"/>
</dbReference>
<proteinExistence type="predicted"/>
<dbReference type="EMBL" id="MTZV01000006">
    <property type="protein sequence ID" value="PCE22956.1"/>
    <property type="molecule type" value="Genomic_DNA"/>
</dbReference>
<dbReference type="AlphaFoldDB" id="A0A2A4ES25"/>